<comment type="function">
    <text evidence="1">One of the essential components for the initiation of protein synthesis. Stabilizes the binding of IF-2 and IF-3 on the 30S subunit to which N-formylmethionyl-tRNA(fMet) subsequently binds. Helps modulate mRNA selection, yielding the 30S pre-initiation complex (PIC). Upon addition of the 50S ribosomal subunit IF-1, IF-2 and IF-3 are released leaving the mature 70S translation initiation complex.</text>
</comment>
<dbReference type="PANTHER" id="PTHR33370:SF1">
    <property type="entry name" value="TRANSLATION INITIATION FACTOR IF-1, CHLOROPLASTIC"/>
    <property type="match status" value="1"/>
</dbReference>
<dbReference type="Gene3D" id="2.40.50.140">
    <property type="entry name" value="Nucleic acid-binding proteins"/>
    <property type="match status" value="1"/>
</dbReference>
<dbReference type="AlphaFoldDB" id="Q2QPM5"/>
<gene>
    <name evidence="8" type="ordered locus">LOC_Os12g33960</name>
</gene>
<reference evidence="8" key="1">
    <citation type="journal article" date="2005" name="BMC Biol.">
        <title>The sequence of rice chromosomes 11 and 12, rich in disease resistance genes and recent gene duplications.</title>
        <authorList>
            <consortium name="The rice chromosomes 11 and 12 sequencing consortia"/>
        </authorList>
    </citation>
    <scope>NUCLEOTIDE SEQUENCE [LARGE SCALE GENOMIC DNA]</scope>
</reference>
<accession>Q2QPM5</accession>
<feature type="domain" description="S1-like" evidence="7">
    <location>
        <begin position="186"/>
        <end position="241"/>
    </location>
</feature>
<keyword evidence="4 6" id="KW-0396">Initiation factor</keyword>
<comment type="similarity">
    <text evidence="2">Belongs to the IF-1 family.</text>
</comment>
<dbReference type="GO" id="GO:0003723">
    <property type="term" value="F:RNA binding"/>
    <property type="evidence" value="ECO:0007669"/>
    <property type="project" value="InterPro"/>
</dbReference>
<dbReference type="InterPro" id="IPR006196">
    <property type="entry name" value="RNA-binding_domain_S1_IF1"/>
</dbReference>
<reference evidence="8" key="2">
    <citation type="submission" date="2005-04" db="EMBL/GenBank/DDBJ databases">
        <authorList>
            <person name="Buell C.R."/>
            <person name="Wing R.A."/>
            <person name="McCombie W.A."/>
            <person name="Ouyang S."/>
        </authorList>
    </citation>
    <scope>NUCLEOTIDE SEQUENCE</scope>
</reference>
<dbReference type="InterPro" id="IPR004368">
    <property type="entry name" value="TIF_IF1"/>
</dbReference>
<evidence type="ECO:0000256" key="1">
    <source>
        <dbReference type="ARBA" id="ARBA00003935"/>
    </source>
</evidence>
<dbReference type="GO" id="GO:0003743">
    <property type="term" value="F:translation initiation factor activity"/>
    <property type="evidence" value="ECO:0007669"/>
    <property type="project" value="UniProtKB-UniRule"/>
</dbReference>
<keyword evidence="5 6" id="KW-0648">Protein biosynthesis</keyword>
<evidence type="ECO:0000256" key="4">
    <source>
        <dbReference type="ARBA" id="ARBA00022540"/>
    </source>
</evidence>
<sequence>MPGQGADLGIKTYPSLAMVIETLKGIDKYSREGGTPGLGKMTPSLVVISASIVGVVLKENRTGPNRLVFKIGVQIIPQIQKLKWGIAANKDTTLTSKKSLTDAELDTLLKAISLPWIDRRKKHCALPGVVEKARAKEGWTTSNGNMLADSYHSYLHNCSREGKADVSETGNNTPSTTGSNYFGSFPREAKITFEGLVMEALPNGMFRVRLENDTIILGYISGKIRSSSIRILMGDRVKIEPILDLAYKPIILSLVLPTSFGSLERKLQTAPLAEADLEADLRVNEIERLISPFMLKSDDFDLSGCRLG</sequence>
<reference evidence="8" key="3">
    <citation type="submission" date="2006-01" db="EMBL/GenBank/DDBJ databases">
        <authorList>
            <person name="Buell R."/>
        </authorList>
    </citation>
    <scope>NUCLEOTIDE SEQUENCE</scope>
</reference>
<evidence type="ECO:0000256" key="2">
    <source>
        <dbReference type="ARBA" id="ARBA00010939"/>
    </source>
</evidence>
<dbReference type="PANTHER" id="PTHR33370">
    <property type="entry name" value="TRANSLATION INITIATION FACTOR IF-1, CHLOROPLASTIC"/>
    <property type="match status" value="1"/>
</dbReference>
<dbReference type="SUPFAM" id="SSF50249">
    <property type="entry name" value="Nucleic acid-binding proteins"/>
    <property type="match status" value="1"/>
</dbReference>
<organism evidence="8">
    <name type="scientific">Oryza sativa subsp. japonica</name>
    <name type="common">Rice</name>
    <dbReference type="NCBI Taxonomy" id="39947"/>
    <lineage>
        <taxon>Eukaryota</taxon>
        <taxon>Viridiplantae</taxon>
        <taxon>Streptophyta</taxon>
        <taxon>Embryophyta</taxon>
        <taxon>Tracheophyta</taxon>
        <taxon>Spermatophyta</taxon>
        <taxon>Magnoliopsida</taxon>
        <taxon>Liliopsida</taxon>
        <taxon>Poales</taxon>
        <taxon>Poaceae</taxon>
        <taxon>BOP clade</taxon>
        <taxon>Oryzoideae</taxon>
        <taxon>Oryzeae</taxon>
        <taxon>Oryzinae</taxon>
        <taxon>Oryza</taxon>
        <taxon>Oryza sativa</taxon>
    </lineage>
</organism>
<dbReference type="Pfam" id="PF01176">
    <property type="entry name" value="eIF-1a"/>
    <property type="match status" value="1"/>
</dbReference>
<evidence type="ECO:0000259" key="7">
    <source>
        <dbReference type="PROSITE" id="PS50832"/>
    </source>
</evidence>
<protein>
    <submittedName>
        <fullName evidence="8">Translation initiation factor IF-1 family protein</fullName>
    </submittedName>
</protein>
<evidence type="ECO:0000256" key="6">
    <source>
        <dbReference type="PROSITE-ProRule" id="PRU00181"/>
    </source>
</evidence>
<dbReference type="InterPro" id="IPR012340">
    <property type="entry name" value="NA-bd_OB-fold"/>
</dbReference>
<dbReference type="NCBIfam" id="TIGR00008">
    <property type="entry name" value="infA"/>
    <property type="match status" value="1"/>
</dbReference>
<evidence type="ECO:0000313" key="8">
    <source>
        <dbReference type="EMBL" id="ABA99224.1"/>
    </source>
</evidence>
<dbReference type="EMBL" id="DP000011">
    <property type="protein sequence ID" value="ABA99224.1"/>
    <property type="molecule type" value="Genomic_DNA"/>
</dbReference>
<evidence type="ECO:0000256" key="5">
    <source>
        <dbReference type="ARBA" id="ARBA00022917"/>
    </source>
</evidence>
<name>Q2QPM5_ORYSJ</name>
<comment type="subunit">
    <text evidence="3">Component of the 30S ribosomal translation pre-initiation complex which assembles on the 30S ribosome in the order IF-2 and IF-3, IF-1 and N-formylmethionyl-tRNA(fMet); mRNA recruitment can occur at any time during PIC assembly.</text>
</comment>
<proteinExistence type="inferred from homology"/>
<dbReference type="PROSITE" id="PS50832">
    <property type="entry name" value="S1_IF1_TYPE"/>
    <property type="match status" value="1"/>
</dbReference>
<evidence type="ECO:0000256" key="3">
    <source>
        <dbReference type="ARBA" id="ARBA00011599"/>
    </source>
</evidence>